<dbReference type="Pfam" id="PF01809">
    <property type="entry name" value="YidD"/>
    <property type="match status" value="1"/>
</dbReference>
<feature type="region of interest" description="Disordered" evidence="2">
    <location>
        <begin position="1"/>
        <end position="26"/>
    </location>
</feature>
<dbReference type="GO" id="GO:0005886">
    <property type="term" value="C:plasma membrane"/>
    <property type="evidence" value="ECO:0007669"/>
    <property type="project" value="UniProtKB-SubCell"/>
</dbReference>
<protein>
    <recommendedName>
        <fullName evidence="1">Putative membrane protein insertion efficiency factor</fullName>
    </recommendedName>
</protein>
<dbReference type="HAMAP" id="MF_00386">
    <property type="entry name" value="UPF0161_YidD"/>
    <property type="match status" value="1"/>
</dbReference>
<proteinExistence type="inferred from homology"/>
<dbReference type="InterPro" id="IPR002696">
    <property type="entry name" value="Membr_insert_effic_factor_YidD"/>
</dbReference>
<gene>
    <name evidence="3" type="ORF">BN11_1690007</name>
</gene>
<keyword evidence="1" id="KW-1003">Cell membrane</keyword>
<evidence type="ECO:0000313" key="3">
    <source>
        <dbReference type="EMBL" id="CCH72448.1"/>
    </source>
</evidence>
<dbReference type="NCBIfam" id="TIGR00278">
    <property type="entry name" value="membrane protein insertion efficiency factor YidD"/>
    <property type="match status" value="1"/>
</dbReference>
<dbReference type="EMBL" id="CAJA01000078">
    <property type="protein sequence ID" value="CCH72448.1"/>
    <property type="molecule type" value="Genomic_DNA"/>
</dbReference>
<comment type="subcellular location">
    <subcellularLocation>
        <location evidence="1">Cell membrane</location>
        <topology evidence="1">Peripheral membrane protein</topology>
        <orientation evidence="1">Cytoplasmic side</orientation>
    </subcellularLocation>
</comment>
<sequence length="149" mass="16171">MSQSSSDTRPSSTGPSSTGPSNTRPHASLGRLLALPLIWPIRFYQRFISPATPPTCRYYPTCSGYAVTALERFGPVKGFYLAARRLLRCHPWAPGGVDHVPETFTWRRASGIPEAPPQADPHEHGTFPVTGTFDTTAPLPAQDTPPKAS</sequence>
<evidence type="ECO:0000256" key="2">
    <source>
        <dbReference type="SAM" id="MobiDB-lite"/>
    </source>
</evidence>
<dbReference type="PANTHER" id="PTHR33383:SF1">
    <property type="entry name" value="MEMBRANE PROTEIN INSERTION EFFICIENCY FACTOR-RELATED"/>
    <property type="match status" value="1"/>
</dbReference>
<evidence type="ECO:0000313" key="4">
    <source>
        <dbReference type="Proteomes" id="UP000035763"/>
    </source>
</evidence>
<dbReference type="STRING" id="1193182.BN11_1690007"/>
<comment type="function">
    <text evidence="1">Could be involved in insertion of integral membrane proteins into the membrane.</text>
</comment>
<name>W6JT60_9MICO</name>
<organism evidence="3 4">
    <name type="scientific">Nostocoides australiense Ben110</name>
    <dbReference type="NCBI Taxonomy" id="1193182"/>
    <lineage>
        <taxon>Bacteria</taxon>
        <taxon>Bacillati</taxon>
        <taxon>Actinomycetota</taxon>
        <taxon>Actinomycetes</taxon>
        <taxon>Micrococcales</taxon>
        <taxon>Intrasporangiaceae</taxon>
        <taxon>Nostocoides</taxon>
    </lineage>
</organism>
<dbReference type="AlphaFoldDB" id="W6JT60"/>
<accession>W6JT60</accession>
<comment type="similarity">
    <text evidence="1">Belongs to the UPF0161 family.</text>
</comment>
<dbReference type="OrthoDB" id="9801753at2"/>
<dbReference type="PANTHER" id="PTHR33383">
    <property type="entry name" value="MEMBRANE PROTEIN INSERTION EFFICIENCY FACTOR-RELATED"/>
    <property type="match status" value="1"/>
</dbReference>
<dbReference type="SMART" id="SM01234">
    <property type="entry name" value="Haemolytic"/>
    <property type="match status" value="1"/>
</dbReference>
<feature type="compositionally biased region" description="Low complexity" evidence="2">
    <location>
        <begin position="1"/>
        <end position="25"/>
    </location>
</feature>
<dbReference type="Proteomes" id="UP000035763">
    <property type="component" value="Unassembled WGS sequence"/>
</dbReference>
<evidence type="ECO:0000256" key="1">
    <source>
        <dbReference type="HAMAP-Rule" id="MF_00386"/>
    </source>
</evidence>
<keyword evidence="4" id="KW-1185">Reference proteome</keyword>
<keyword evidence="1" id="KW-0472">Membrane</keyword>
<reference evidence="3 4" key="1">
    <citation type="journal article" date="2013" name="ISME J.">
        <title>A metabolic model for members of the genus Tetrasphaera involved in enhanced biological phosphorus removal.</title>
        <authorList>
            <person name="Kristiansen R."/>
            <person name="Nguyen H.T.T."/>
            <person name="Saunders A.M."/>
            <person name="Nielsen J.L."/>
            <person name="Wimmer R."/>
            <person name="Le V.Q."/>
            <person name="McIlroy S.J."/>
            <person name="Petrovski S."/>
            <person name="Seviour R.J."/>
            <person name="Calteau A."/>
            <person name="Nielsen K.L."/>
            <person name="Nielsen P.H."/>
        </authorList>
    </citation>
    <scope>NUCLEOTIDE SEQUENCE [LARGE SCALE GENOMIC DNA]</scope>
    <source>
        <strain evidence="3 4">Ben110</strain>
    </source>
</reference>
<feature type="region of interest" description="Disordered" evidence="2">
    <location>
        <begin position="114"/>
        <end position="149"/>
    </location>
</feature>
<comment type="caution">
    <text evidence="3">The sequence shown here is derived from an EMBL/GenBank/DDBJ whole genome shotgun (WGS) entry which is preliminary data.</text>
</comment>